<organism evidence="2 3">
    <name type="scientific">Araneus ventricosus</name>
    <name type="common">Orbweaver spider</name>
    <name type="synonym">Epeira ventricosa</name>
    <dbReference type="NCBI Taxonomy" id="182803"/>
    <lineage>
        <taxon>Eukaryota</taxon>
        <taxon>Metazoa</taxon>
        <taxon>Ecdysozoa</taxon>
        <taxon>Arthropoda</taxon>
        <taxon>Chelicerata</taxon>
        <taxon>Arachnida</taxon>
        <taxon>Araneae</taxon>
        <taxon>Araneomorphae</taxon>
        <taxon>Entelegynae</taxon>
        <taxon>Araneoidea</taxon>
        <taxon>Araneidae</taxon>
        <taxon>Araneus</taxon>
    </lineage>
</organism>
<keyword evidence="3" id="KW-1185">Reference proteome</keyword>
<evidence type="ECO:0000313" key="2">
    <source>
        <dbReference type="EMBL" id="GBM81727.1"/>
    </source>
</evidence>
<gene>
    <name evidence="2" type="ORF">AVEN_113947_1</name>
</gene>
<dbReference type="EMBL" id="BGPR01002963">
    <property type="protein sequence ID" value="GBM81727.1"/>
    <property type="molecule type" value="Genomic_DNA"/>
</dbReference>
<dbReference type="AlphaFoldDB" id="A0A4Y2IVA4"/>
<protein>
    <submittedName>
        <fullName evidence="2">Uncharacterized protein</fullName>
    </submittedName>
</protein>
<evidence type="ECO:0000313" key="3">
    <source>
        <dbReference type="Proteomes" id="UP000499080"/>
    </source>
</evidence>
<feature type="region of interest" description="Disordered" evidence="1">
    <location>
        <begin position="1"/>
        <end position="22"/>
    </location>
</feature>
<proteinExistence type="predicted"/>
<reference evidence="2 3" key="1">
    <citation type="journal article" date="2019" name="Sci. Rep.">
        <title>Orb-weaving spider Araneus ventricosus genome elucidates the spidroin gene catalogue.</title>
        <authorList>
            <person name="Kono N."/>
            <person name="Nakamura H."/>
            <person name="Ohtoshi R."/>
            <person name="Moran D.A.P."/>
            <person name="Shinohara A."/>
            <person name="Yoshida Y."/>
            <person name="Fujiwara M."/>
            <person name="Mori M."/>
            <person name="Tomita M."/>
            <person name="Arakawa K."/>
        </authorList>
    </citation>
    <scope>NUCLEOTIDE SEQUENCE [LARGE SCALE GENOMIC DNA]</scope>
</reference>
<sequence>MVASDTIVATNTSEVRDRSSETRLTPPIMDEKQISLDVEAMVRSLKCHQGDFILNPRPLHGIKAKMSERIYLRSLQSP</sequence>
<evidence type="ECO:0000256" key="1">
    <source>
        <dbReference type="SAM" id="MobiDB-lite"/>
    </source>
</evidence>
<dbReference type="Proteomes" id="UP000499080">
    <property type="component" value="Unassembled WGS sequence"/>
</dbReference>
<name>A0A4Y2IVA4_ARAVE</name>
<accession>A0A4Y2IVA4</accession>
<comment type="caution">
    <text evidence="2">The sequence shown here is derived from an EMBL/GenBank/DDBJ whole genome shotgun (WGS) entry which is preliminary data.</text>
</comment>